<sequence length="611" mass="67342">MLQTMRDNAQGIVAKFIVFFIIFVFALWGVESIVNLGSGSEPLAQVGGQEITEVEVQRAVEQQKATLRRQFGEQFDESLFNDGVLRQSAIEQLIQRKVQLVKAHEMGLYASPAQIDEAIVTIPAFQLDGNFNKEQFRSILAMNGWTPLTFRENLSQDIIVNQLNAAVVQTTIAAPYQVRLNAMLDGEMRTVSWVQLNARDLTNGITLSDDEVQASYEATKNLYQTPETVSIRYVGFNRKDVAAKMEVTEDELKQAYNDYLTQLKDKEQRNASHILIEVNDKRDDAAAQALAADIEKRIAGGEDFAKLATEFSDDIGTRNQGGELGFAARGAYVEAFDNVLFGMEEGTVSEPVKTEFGYHIIKLMGVKAADAASLDDKREELSAWIRDEKAQQHIAEQTQELTNIAFSASGVNDIADALGLKAEVSAPFTRDAGEGIAADAKVREEAFADNVLLDHETSQVVETDSGVYVFAVEEHKEAEVQPLAEVRNRVETRLKREKALELAHQRADAIVKGSGDAPEWKSVSVNFRQSSDLPREAQARAFAMAKGAVEAVDVNGGVAVVRVDAVQVPEMADLTASDDGKMSQLSRISRQGMISFRKWAEANTEIKRPGA</sequence>
<reference evidence="15" key="1">
    <citation type="submission" date="2022-11" db="EMBL/GenBank/DDBJ databases">
        <title>Parathalassolutuus dongxingensis gen. nov., sp. nov., a novel member of family Oceanospirillaceae isolated from a coastal shrimp pond in Guangxi, China.</title>
        <authorList>
            <person name="Chen H."/>
        </authorList>
    </citation>
    <scope>NUCLEOTIDE SEQUENCE</scope>
    <source>
        <strain evidence="15">G-43</strain>
    </source>
</reference>
<keyword evidence="2" id="KW-1003">Cell membrane</keyword>
<evidence type="ECO:0000256" key="12">
    <source>
        <dbReference type="SAM" id="Coils"/>
    </source>
</evidence>
<evidence type="ECO:0000256" key="9">
    <source>
        <dbReference type="ARBA" id="ARBA00040743"/>
    </source>
</evidence>
<evidence type="ECO:0000256" key="10">
    <source>
        <dbReference type="ARBA" id="ARBA00042775"/>
    </source>
</evidence>
<dbReference type="PROSITE" id="PS01096">
    <property type="entry name" value="PPIC_PPIASE_1"/>
    <property type="match status" value="1"/>
</dbReference>
<dbReference type="AlphaFoldDB" id="A0A9X3EF31"/>
<dbReference type="Gene3D" id="1.10.4030.10">
    <property type="entry name" value="Porin chaperone SurA, peptide-binding domain"/>
    <property type="match status" value="1"/>
</dbReference>
<keyword evidence="11" id="KW-0697">Rotamase</keyword>
<dbReference type="Pfam" id="PF13145">
    <property type="entry name" value="Rotamase_2"/>
    <property type="match status" value="1"/>
</dbReference>
<accession>A0A9X3EF31</accession>
<dbReference type="EMBL" id="JAPNOA010000055">
    <property type="protein sequence ID" value="MCY0966407.1"/>
    <property type="molecule type" value="Genomic_DNA"/>
</dbReference>
<comment type="similarity">
    <text evidence="8">Belongs to the PpiD chaperone family.</text>
</comment>
<dbReference type="RefSeq" id="WP_283174617.1">
    <property type="nucleotide sequence ID" value="NZ_JAPNOA010000055.1"/>
</dbReference>
<keyword evidence="7" id="KW-0143">Chaperone</keyword>
<evidence type="ECO:0000256" key="8">
    <source>
        <dbReference type="ARBA" id="ARBA00038408"/>
    </source>
</evidence>
<keyword evidence="12" id="KW-0175">Coiled coil</keyword>
<evidence type="ECO:0000313" key="15">
    <source>
        <dbReference type="EMBL" id="MCY0966407.1"/>
    </source>
</evidence>
<dbReference type="InterPro" id="IPR023058">
    <property type="entry name" value="PPIase_PpiC_CS"/>
</dbReference>
<protein>
    <recommendedName>
        <fullName evidence="9">Periplasmic chaperone PpiD</fullName>
    </recommendedName>
    <alternativeName>
        <fullName evidence="10">Periplasmic folding chaperone</fullName>
    </alternativeName>
</protein>
<keyword evidence="3" id="KW-0997">Cell inner membrane</keyword>
<evidence type="ECO:0000256" key="13">
    <source>
        <dbReference type="SAM" id="Phobius"/>
    </source>
</evidence>
<feature type="coiled-coil region" evidence="12">
    <location>
        <begin position="238"/>
        <end position="269"/>
    </location>
</feature>
<dbReference type="Pfam" id="PF13624">
    <property type="entry name" value="SurA_N_3"/>
    <property type="match status" value="1"/>
</dbReference>
<name>A0A9X3EF31_9GAMM</name>
<evidence type="ECO:0000256" key="7">
    <source>
        <dbReference type="ARBA" id="ARBA00023186"/>
    </source>
</evidence>
<keyword evidence="16" id="KW-1185">Reference proteome</keyword>
<organism evidence="15 16">
    <name type="scientific">Parathalassolituus penaei</name>
    <dbReference type="NCBI Taxonomy" id="2997323"/>
    <lineage>
        <taxon>Bacteria</taxon>
        <taxon>Pseudomonadati</taxon>
        <taxon>Pseudomonadota</taxon>
        <taxon>Gammaproteobacteria</taxon>
        <taxon>Oceanospirillales</taxon>
        <taxon>Oceanospirillaceae</taxon>
        <taxon>Parathalassolituus</taxon>
    </lineage>
</organism>
<proteinExistence type="inferred from homology"/>
<evidence type="ECO:0000256" key="1">
    <source>
        <dbReference type="ARBA" id="ARBA00004382"/>
    </source>
</evidence>
<evidence type="ECO:0000256" key="5">
    <source>
        <dbReference type="ARBA" id="ARBA00022989"/>
    </source>
</evidence>
<evidence type="ECO:0000256" key="4">
    <source>
        <dbReference type="ARBA" id="ARBA00022692"/>
    </source>
</evidence>
<dbReference type="SUPFAM" id="SSF54534">
    <property type="entry name" value="FKBP-like"/>
    <property type="match status" value="1"/>
</dbReference>
<evidence type="ECO:0000256" key="6">
    <source>
        <dbReference type="ARBA" id="ARBA00023136"/>
    </source>
</evidence>
<dbReference type="Pfam" id="PF00639">
    <property type="entry name" value="Rotamase"/>
    <property type="match status" value="1"/>
</dbReference>
<evidence type="ECO:0000256" key="11">
    <source>
        <dbReference type="PROSITE-ProRule" id="PRU00278"/>
    </source>
</evidence>
<comment type="caution">
    <text evidence="15">The sequence shown here is derived from an EMBL/GenBank/DDBJ whole genome shotgun (WGS) entry which is preliminary data.</text>
</comment>
<comment type="subcellular location">
    <subcellularLocation>
        <location evidence="1">Cell inner membrane</location>
        <topology evidence="1">Single-pass type II membrane protein</topology>
        <orientation evidence="1">Periplasmic side</orientation>
    </subcellularLocation>
</comment>
<evidence type="ECO:0000256" key="2">
    <source>
        <dbReference type="ARBA" id="ARBA00022475"/>
    </source>
</evidence>
<dbReference type="SUPFAM" id="SSF109998">
    <property type="entry name" value="Triger factor/SurA peptide-binding domain-like"/>
    <property type="match status" value="1"/>
</dbReference>
<dbReference type="Gene3D" id="3.10.50.40">
    <property type="match status" value="1"/>
</dbReference>
<dbReference type="GO" id="GO:0003755">
    <property type="term" value="F:peptidyl-prolyl cis-trans isomerase activity"/>
    <property type="evidence" value="ECO:0007669"/>
    <property type="project" value="UniProtKB-KW"/>
</dbReference>
<feature type="domain" description="PpiC" evidence="14">
    <location>
        <begin position="266"/>
        <end position="365"/>
    </location>
</feature>
<gene>
    <name evidence="15" type="ORF">OUO13_14530</name>
</gene>
<evidence type="ECO:0000256" key="3">
    <source>
        <dbReference type="ARBA" id="ARBA00022519"/>
    </source>
</evidence>
<evidence type="ECO:0000313" key="16">
    <source>
        <dbReference type="Proteomes" id="UP001150830"/>
    </source>
</evidence>
<dbReference type="InterPro" id="IPR052029">
    <property type="entry name" value="PpiD_chaperone"/>
</dbReference>
<keyword evidence="5 13" id="KW-1133">Transmembrane helix</keyword>
<keyword evidence="6 13" id="KW-0472">Membrane</keyword>
<dbReference type="Proteomes" id="UP001150830">
    <property type="component" value="Unassembled WGS sequence"/>
</dbReference>
<dbReference type="InterPro" id="IPR000297">
    <property type="entry name" value="PPIase_PpiC"/>
</dbReference>
<dbReference type="InterPro" id="IPR027304">
    <property type="entry name" value="Trigger_fact/SurA_dom_sf"/>
</dbReference>
<dbReference type="InterPro" id="IPR046357">
    <property type="entry name" value="PPIase_dom_sf"/>
</dbReference>
<dbReference type="PANTHER" id="PTHR47529">
    <property type="entry name" value="PEPTIDYL-PROLYL CIS-TRANS ISOMERASE D"/>
    <property type="match status" value="1"/>
</dbReference>
<evidence type="ECO:0000259" key="14">
    <source>
        <dbReference type="PROSITE" id="PS50198"/>
    </source>
</evidence>
<keyword evidence="4 13" id="KW-0812">Transmembrane</keyword>
<keyword evidence="11" id="KW-0413">Isomerase</keyword>
<feature type="transmembrane region" description="Helical" evidence="13">
    <location>
        <begin position="12"/>
        <end position="30"/>
    </location>
</feature>
<dbReference type="PANTHER" id="PTHR47529:SF1">
    <property type="entry name" value="PERIPLASMIC CHAPERONE PPID"/>
    <property type="match status" value="1"/>
</dbReference>
<dbReference type="GO" id="GO:0005886">
    <property type="term" value="C:plasma membrane"/>
    <property type="evidence" value="ECO:0007669"/>
    <property type="project" value="UniProtKB-SubCell"/>
</dbReference>
<dbReference type="PROSITE" id="PS50198">
    <property type="entry name" value="PPIC_PPIASE_2"/>
    <property type="match status" value="1"/>
</dbReference>